<comment type="catalytic activity">
    <reaction evidence="10">
        <text>indole-3-pyruvate + NADPH + O2 + H(+) = (indol-3-yl)acetate + CO2 + NADP(+) + H2O</text>
        <dbReference type="Rhea" id="RHEA:34331"/>
        <dbReference type="ChEBI" id="CHEBI:15377"/>
        <dbReference type="ChEBI" id="CHEBI:15378"/>
        <dbReference type="ChEBI" id="CHEBI:15379"/>
        <dbReference type="ChEBI" id="CHEBI:16526"/>
        <dbReference type="ChEBI" id="CHEBI:17640"/>
        <dbReference type="ChEBI" id="CHEBI:30854"/>
        <dbReference type="ChEBI" id="CHEBI:57783"/>
        <dbReference type="ChEBI" id="CHEBI:58349"/>
        <dbReference type="EC" id="1.14.13.168"/>
    </reaction>
</comment>
<comment type="cofactor">
    <cofactor evidence="1">
        <name>FAD</name>
        <dbReference type="ChEBI" id="CHEBI:57692"/>
    </cofactor>
</comment>
<evidence type="ECO:0000256" key="3">
    <source>
        <dbReference type="ARBA" id="ARBA00009183"/>
    </source>
</evidence>
<dbReference type="AlphaFoldDB" id="A0A4P1RLT3"/>
<evidence type="ECO:0000256" key="2">
    <source>
        <dbReference type="ARBA" id="ARBA00004814"/>
    </source>
</evidence>
<evidence type="ECO:0000256" key="4">
    <source>
        <dbReference type="ARBA" id="ARBA00022630"/>
    </source>
</evidence>
<dbReference type="SUPFAM" id="SSF51905">
    <property type="entry name" value="FAD/NAD(P)-binding domain"/>
    <property type="match status" value="2"/>
</dbReference>
<name>A0A4P1RLT3_LUPAN</name>
<dbReference type="InterPro" id="IPR050982">
    <property type="entry name" value="Auxin_biosynth/cation_transpt"/>
</dbReference>
<dbReference type="OrthoDB" id="66881at2759"/>
<dbReference type="PRINTS" id="PR00469">
    <property type="entry name" value="PNDRDTASEII"/>
</dbReference>
<keyword evidence="8" id="KW-0073">Auxin biosynthesis</keyword>
<dbReference type="GO" id="GO:0103075">
    <property type="term" value="F:indole-3-pyruvate monooxygenase activity"/>
    <property type="evidence" value="ECO:0007669"/>
    <property type="project" value="UniProtKB-EC"/>
</dbReference>
<keyword evidence="7" id="KW-0560">Oxidoreductase</keyword>
<dbReference type="EC" id="1.14.13.168" evidence="9"/>
<keyword evidence="12" id="KW-1185">Reference proteome</keyword>
<dbReference type="EMBL" id="CM007364">
    <property type="protein sequence ID" value="OIW13349.1"/>
    <property type="molecule type" value="Genomic_DNA"/>
</dbReference>
<gene>
    <name evidence="11" type="ORF">TanjilG_02869</name>
</gene>
<dbReference type="KEGG" id="lang:109345976"/>
<dbReference type="PANTHER" id="PTHR43539">
    <property type="entry name" value="FLAVIN-BINDING MONOOXYGENASE-LIKE PROTEIN (AFU_ORTHOLOGUE AFUA_4G09220)"/>
    <property type="match status" value="1"/>
</dbReference>
<keyword evidence="5" id="KW-0274">FAD</keyword>
<accession>A0A4P1RLT3</accession>
<dbReference type="GO" id="GO:0009851">
    <property type="term" value="P:auxin biosynthetic process"/>
    <property type="evidence" value="ECO:0007669"/>
    <property type="project" value="UniProtKB-KW"/>
</dbReference>
<comment type="pathway">
    <text evidence="2">Plant hormone metabolism; auxin biosynthesis.</text>
</comment>
<dbReference type="PRINTS" id="PR00368">
    <property type="entry name" value="FADPNR"/>
</dbReference>
<dbReference type="Gramene" id="OIW13349">
    <property type="protein sequence ID" value="OIW13349"/>
    <property type="gene ID" value="TanjilG_02869"/>
</dbReference>
<evidence type="ECO:0000313" key="11">
    <source>
        <dbReference type="EMBL" id="OIW13349.1"/>
    </source>
</evidence>
<evidence type="ECO:0000256" key="8">
    <source>
        <dbReference type="ARBA" id="ARBA00023070"/>
    </source>
</evidence>
<keyword evidence="4" id="KW-0285">Flavoprotein</keyword>
<dbReference type="Proteomes" id="UP000188354">
    <property type="component" value="Chromosome LG04"/>
</dbReference>
<dbReference type="GO" id="GO:0050661">
    <property type="term" value="F:NADP binding"/>
    <property type="evidence" value="ECO:0007669"/>
    <property type="project" value="InterPro"/>
</dbReference>
<evidence type="ECO:0000256" key="7">
    <source>
        <dbReference type="ARBA" id="ARBA00023002"/>
    </source>
</evidence>
<organism evidence="11 12">
    <name type="scientific">Lupinus angustifolius</name>
    <name type="common">Narrow-leaved blue lupine</name>
    <dbReference type="NCBI Taxonomy" id="3871"/>
    <lineage>
        <taxon>Eukaryota</taxon>
        <taxon>Viridiplantae</taxon>
        <taxon>Streptophyta</taxon>
        <taxon>Embryophyta</taxon>
        <taxon>Tracheophyta</taxon>
        <taxon>Spermatophyta</taxon>
        <taxon>Magnoliopsida</taxon>
        <taxon>eudicotyledons</taxon>
        <taxon>Gunneridae</taxon>
        <taxon>Pentapetalae</taxon>
        <taxon>rosids</taxon>
        <taxon>fabids</taxon>
        <taxon>Fabales</taxon>
        <taxon>Fabaceae</taxon>
        <taxon>Papilionoideae</taxon>
        <taxon>50 kb inversion clade</taxon>
        <taxon>genistoids sensu lato</taxon>
        <taxon>core genistoids</taxon>
        <taxon>Genisteae</taxon>
        <taxon>Lupinus</taxon>
    </lineage>
</organism>
<dbReference type="GO" id="GO:0050660">
    <property type="term" value="F:flavin adenine dinucleotide binding"/>
    <property type="evidence" value="ECO:0007669"/>
    <property type="project" value="InterPro"/>
</dbReference>
<dbReference type="Pfam" id="PF13738">
    <property type="entry name" value="Pyr_redox_3"/>
    <property type="match status" value="1"/>
</dbReference>
<sequence>MQKQEQTVIVVGAGPSGLSAAACFTKQSIPYIILEREDCFASLWKKYSYDRLHLHLNKKFCELPYKPFPPSYPPYVPKKQFLQYLDDYVSHFRINPLYRRTVEVAEFDEGAQKWRVEARNGDSGEVEEYFGKFLVVATGETSDPFVPEVEGLSSFPGKVIHSTGFKSGKEFEDEHVLVVGSGNSGMEIALDLVNHGAKTSILVRSPVHFLSREMVNLGLFLLKYLSLSTVDSLMVMLSRIVYGNVTTYGIYRPKEGPFYMKVKYGKYPVIDIGTYTKIKSQELKVLPEEIESVRGKDILFKNNELHSFDSIVFCTGFKRSTHKWLKGDDYLLNDDGFPMPSYPIHWKGKNGLYCVGLSRRGFYGAVADAENIANDISSMVQNL</sequence>
<evidence type="ECO:0000256" key="6">
    <source>
        <dbReference type="ARBA" id="ARBA00022857"/>
    </source>
</evidence>
<evidence type="ECO:0000313" key="12">
    <source>
        <dbReference type="Proteomes" id="UP000188354"/>
    </source>
</evidence>
<dbReference type="STRING" id="3871.A0A4P1RLT3"/>
<dbReference type="Gene3D" id="3.50.50.60">
    <property type="entry name" value="FAD/NAD(P)-binding domain"/>
    <property type="match status" value="1"/>
</dbReference>
<proteinExistence type="inferred from homology"/>
<keyword evidence="6" id="KW-0521">NADP</keyword>
<comment type="similarity">
    <text evidence="3">Belongs to the FMO family.</text>
</comment>
<evidence type="ECO:0000256" key="1">
    <source>
        <dbReference type="ARBA" id="ARBA00001974"/>
    </source>
</evidence>
<reference evidence="11 12" key="1">
    <citation type="journal article" date="2017" name="Plant Biotechnol. J.">
        <title>A comprehensive draft genome sequence for lupin (Lupinus angustifolius), an emerging health food: insights into plant-microbe interactions and legume evolution.</title>
        <authorList>
            <person name="Hane J.K."/>
            <person name="Ming Y."/>
            <person name="Kamphuis L.G."/>
            <person name="Nelson M.N."/>
            <person name="Garg G."/>
            <person name="Atkins C.A."/>
            <person name="Bayer P.E."/>
            <person name="Bravo A."/>
            <person name="Bringans S."/>
            <person name="Cannon S."/>
            <person name="Edwards D."/>
            <person name="Foley R."/>
            <person name="Gao L.L."/>
            <person name="Harrison M.J."/>
            <person name="Huang W."/>
            <person name="Hurgobin B."/>
            <person name="Li S."/>
            <person name="Liu C.W."/>
            <person name="McGrath A."/>
            <person name="Morahan G."/>
            <person name="Murray J."/>
            <person name="Weller J."/>
            <person name="Jian J."/>
            <person name="Singh K.B."/>
        </authorList>
    </citation>
    <scope>NUCLEOTIDE SEQUENCE [LARGE SCALE GENOMIC DNA]</scope>
    <source>
        <strain evidence="12">cv. Tanjil</strain>
        <tissue evidence="11">Whole plant</tissue>
    </source>
</reference>
<protein>
    <recommendedName>
        <fullName evidence="9">indole-3-pyruvate monooxygenase</fullName>
        <ecNumber evidence="9">1.14.13.168</ecNumber>
    </recommendedName>
</protein>
<evidence type="ECO:0000256" key="9">
    <source>
        <dbReference type="ARBA" id="ARBA00039148"/>
    </source>
</evidence>
<dbReference type="PIRSF" id="PIRSF000332">
    <property type="entry name" value="FMO"/>
    <property type="match status" value="1"/>
</dbReference>
<dbReference type="InterPro" id="IPR000960">
    <property type="entry name" value="Flavin_mOase"/>
</dbReference>
<dbReference type="InterPro" id="IPR036188">
    <property type="entry name" value="FAD/NAD-bd_sf"/>
</dbReference>
<evidence type="ECO:0000256" key="5">
    <source>
        <dbReference type="ARBA" id="ARBA00022827"/>
    </source>
</evidence>
<evidence type="ECO:0000256" key="10">
    <source>
        <dbReference type="ARBA" id="ARBA00047707"/>
    </source>
</evidence>
<dbReference type="PANTHER" id="PTHR43539:SF42">
    <property type="entry name" value="OS01G0273800 PROTEIN"/>
    <property type="match status" value="1"/>
</dbReference>
<dbReference type="PROSITE" id="PS51257">
    <property type="entry name" value="PROKAR_LIPOPROTEIN"/>
    <property type="match status" value="1"/>
</dbReference>